<comment type="caution">
    <text evidence="1">The sequence shown here is derived from an EMBL/GenBank/DDBJ whole genome shotgun (WGS) entry which is preliminary data.</text>
</comment>
<sequence>MSVTNNNEWKDLVQSLLPTGHRWKNGTHFFLVLSSYLLSDDFKSSRRWLVYVMHHANWLNLRDTPYNTLSDQSLADITDRHIPNKFDKESIYKLFGTNRNTFKKNYAKYLQIKQPTIGQIMLALFNQWRDSNQELSEPIKKKDISKLQGFYPKKTAKMLVVVPQLEDYLETIGLSYEEVREFPPRLIETFFEEIGEPERYKELVEILSQDEEA</sequence>
<dbReference type="RefSeq" id="WP_386063478.1">
    <property type="nucleotide sequence ID" value="NZ_JBHLTQ010000005.1"/>
</dbReference>
<keyword evidence="2" id="KW-1185">Reference proteome</keyword>
<accession>A0ABV6Q9K6</accession>
<dbReference type="Proteomes" id="UP001589832">
    <property type="component" value="Unassembled WGS sequence"/>
</dbReference>
<protein>
    <submittedName>
        <fullName evidence="1">Uncharacterized protein</fullName>
    </submittedName>
</protein>
<organism evidence="1 2">
    <name type="scientific">Winogradskyella pulchriflava</name>
    <dbReference type="NCBI Taxonomy" id="1110688"/>
    <lineage>
        <taxon>Bacteria</taxon>
        <taxon>Pseudomonadati</taxon>
        <taxon>Bacteroidota</taxon>
        <taxon>Flavobacteriia</taxon>
        <taxon>Flavobacteriales</taxon>
        <taxon>Flavobacteriaceae</taxon>
        <taxon>Winogradskyella</taxon>
    </lineage>
</organism>
<reference evidence="1 2" key="1">
    <citation type="submission" date="2024-09" db="EMBL/GenBank/DDBJ databases">
        <authorList>
            <person name="Sun Q."/>
            <person name="Mori K."/>
        </authorList>
    </citation>
    <scope>NUCLEOTIDE SEQUENCE [LARGE SCALE GENOMIC DNA]</scope>
    <source>
        <strain evidence="1 2">NCAIM B.02481</strain>
    </source>
</reference>
<gene>
    <name evidence="1" type="ORF">ACFFGA_10360</name>
</gene>
<evidence type="ECO:0000313" key="1">
    <source>
        <dbReference type="EMBL" id="MFC0604956.1"/>
    </source>
</evidence>
<dbReference type="EMBL" id="JBHLTQ010000005">
    <property type="protein sequence ID" value="MFC0604956.1"/>
    <property type="molecule type" value="Genomic_DNA"/>
</dbReference>
<proteinExistence type="predicted"/>
<name>A0ABV6Q9K6_9FLAO</name>
<evidence type="ECO:0000313" key="2">
    <source>
        <dbReference type="Proteomes" id="UP001589832"/>
    </source>
</evidence>